<keyword evidence="3" id="KW-1185">Reference proteome</keyword>
<accession>A0A9Q3KIL7</accession>
<dbReference type="AlphaFoldDB" id="A0A9Q3KIL7"/>
<organism evidence="2 3">
    <name type="scientific">Austropuccinia psidii MF-1</name>
    <dbReference type="NCBI Taxonomy" id="1389203"/>
    <lineage>
        <taxon>Eukaryota</taxon>
        <taxon>Fungi</taxon>
        <taxon>Dikarya</taxon>
        <taxon>Basidiomycota</taxon>
        <taxon>Pucciniomycotina</taxon>
        <taxon>Pucciniomycetes</taxon>
        <taxon>Pucciniales</taxon>
        <taxon>Sphaerophragmiaceae</taxon>
        <taxon>Austropuccinia</taxon>
    </lineage>
</organism>
<gene>
    <name evidence="2" type="ORF">O181_120936</name>
</gene>
<protein>
    <submittedName>
        <fullName evidence="2">Uncharacterized protein</fullName>
    </submittedName>
</protein>
<dbReference type="Proteomes" id="UP000765509">
    <property type="component" value="Unassembled WGS sequence"/>
</dbReference>
<dbReference type="EMBL" id="AVOT02109474">
    <property type="protein sequence ID" value="MBW0581221.1"/>
    <property type="molecule type" value="Genomic_DNA"/>
</dbReference>
<evidence type="ECO:0000313" key="3">
    <source>
        <dbReference type="Proteomes" id="UP000765509"/>
    </source>
</evidence>
<comment type="caution">
    <text evidence="2">The sequence shown here is derived from an EMBL/GenBank/DDBJ whole genome shotgun (WGS) entry which is preliminary data.</text>
</comment>
<sequence>MASIYGKEEYDAFHSRMEEKQPSTTKASAKTSPRGQKPQLQREEAATSSKQGQREGITPKTLQPGLQDAMENVFQMARTMMELQKNEEARLRFQK</sequence>
<feature type="compositionally biased region" description="Polar residues" evidence="1">
    <location>
        <begin position="22"/>
        <end position="34"/>
    </location>
</feature>
<feature type="region of interest" description="Disordered" evidence="1">
    <location>
        <begin position="1"/>
        <end position="67"/>
    </location>
</feature>
<evidence type="ECO:0000313" key="2">
    <source>
        <dbReference type="EMBL" id="MBW0581221.1"/>
    </source>
</evidence>
<feature type="compositionally biased region" description="Basic and acidic residues" evidence="1">
    <location>
        <begin position="1"/>
        <end position="21"/>
    </location>
</feature>
<name>A0A9Q3KIL7_9BASI</name>
<reference evidence="2" key="1">
    <citation type="submission" date="2021-03" db="EMBL/GenBank/DDBJ databases">
        <title>Draft genome sequence of rust myrtle Austropuccinia psidii MF-1, a brazilian biotype.</title>
        <authorList>
            <person name="Quecine M.C."/>
            <person name="Pachon D.M.R."/>
            <person name="Bonatelli M.L."/>
            <person name="Correr F.H."/>
            <person name="Franceschini L.M."/>
            <person name="Leite T.F."/>
            <person name="Margarido G.R.A."/>
            <person name="Almeida C.A."/>
            <person name="Ferrarezi J.A."/>
            <person name="Labate C.A."/>
        </authorList>
    </citation>
    <scope>NUCLEOTIDE SEQUENCE</scope>
    <source>
        <strain evidence="2">MF-1</strain>
    </source>
</reference>
<proteinExistence type="predicted"/>
<evidence type="ECO:0000256" key="1">
    <source>
        <dbReference type="SAM" id="MobiDB-lite"/>
    </source>
</evidence>